<evidence type="ECO:0000313" key="5">
    <source>
        <dbReference type="EMBL" id="MBH9554304.1"/>
    </source>
</evidence>
<evidence type="ECO:0000256" key="3">
    <source>
        <dbReference type="ARBA" id="ARBA00023163"/>
    </source>
</evidence>
<dbReference type="Pfam" id="PF01037">
    <property type="entry name" value="AsnC_trans_reg"/>
    <property type="match status" value="1"/>
</dbReference>
<dbReference type="SMART" id="SM00344">
    <property type="entry name" value="HTH_ASNC"/>
    <property type="match status" value="1"/>
</dbReference>
<dbReference type="PROSITE" id="PS50956">
    <property type="entry name" value="HTH_ASNC_2"/>
    <property type="match status" value="1"/>
</dbReference>
<dbReference type="GO" id="GO:0006355">
    <property type="term" value="P:regulation of DNA-templated transcription"/>
    <property type="evidence" value="ECO:0007669"/>
    <property type="project" value="UniProtKB-ARBA"/>
</dbReference>
<dbReference type="InterPro" id="IPR036390">
    <property type="entry name" value="WH_DNA-bd_sf"/>
</dbReference>
<dbReference type="InterPro" id="IPR019887">
    <property type="entry name" value="Tscrpt_reg_AsnC/Lrp_C"/>
</dbReference>
<dbReference type="Pfam" id="PF13412">
    <property type="entry name" value="HTH_24"/>
    <property type="match status" value="1"/>
</dbReference>
<dbReference type="GO" id="GO:0043200">
    <property type="term" value="P:response to amino acid"/>
    <property type="evidence" value="ECO:0007669"/>
    <property type="project" value="TreeGrafter"/>
</dbReference>
<dbReference type="PANTHER" id="PTHR30154">
    <property type="entry name" value="LEUCINE-RESPONSIVE REGULATORY PROTEIN"/>
    <property type="match status" value="1"/>
</dbReference>
<comment type="caution">
    <text evidence="5">The sequence shown here is derived from an EMBL/GenBank/DDBJ whole genome shotgun (WGS) entry which is preliminary data.</text>
</comment>
<sequence>MDLDRIDRQLLQALQHDARLTVAELAERVALSASPCWRRIKRLEDAGLIQAYQARLSSEALGYGVTAFVSVMVGSHSQDAARAFEARVTEIPEVIACHNVSGRYDFLLEVVAPDLNTFGEFARNTLQTLPGVKELYSSFSLKALKTERHLPIP</sequence>
<feature type="domain" description="HTH asnC-type" evidence="4">
    <location>
        <begin position="3"/>
        <end position="64"/>
    </location>
</feature>
<keyword evidence="3" id="KW-0804">Transcription</keyword>
<dbReference type="SUPFAM" id="SSF46785">
    <property type="entry name" value="Winged helix' DNA-binding domain"/>
    <property type="match status" value="1"/>
</dbReference>
<protein>
    <submittedName>
        <fullName evidence="5">Lrp/AsnC family transcriptional regulator</fullName>
    </submittedName>
</protein>
<dbReference type="InterPro" id="IPR000485">
    <property type="entry name" value="AsnC-type_HTH_dom"/>
</dbReference>
<dbReference type="Gene3D" id="3.30.70.920">
    <property type="match status" value="1"/>
</dbReference>
<proteinExistence type="predicted"/>
<dbReference type="InterPro" id="IPR019888">
    <property type="entry name" value="Tscrpt_reg_AsnC-like"/>
</dbReference>
<dbReference type="GO" id="GO:0043565">
    <property type="term" value="F:sequence-specific DNA binding"/>
    <property type="evidence" value="ECO:0007669"/>
    <property type="project" value="InterPro"/>
</dbReference>
<keyword evidence="6" id="KW-1185">Reference proteome</keyword>
<name>A0A931IY45_9BURK</name>
<keyword evidence="1" id="KW-0805">Transcription regulation</keyword>
<gene>
    <name evidence="5" type="ORF">I7X43_15790</name>
</gene>
<dbReference type="SUPFAM" id="SSF54909">
    <property type="entry name" value="Dimeric alpha+beta barrel"/>
    <property type="match status" value="1"/>
</dbReference>
<dbReference type="AlphaFoldDB" id="A0A931IY45"/>
<dbReference type="GO" id="GO:0005829">
    <property type="term" value="C:cytosol"/>
    <property type="evidence" value="ECO:0007669"/>
    <property type="project" value="TreeGrafter"/>
</dbReference>
<dbReference type="CDD" id="cd00090">
    <property type="entry name" value="HTH_ARSR"/>
    <property type="match status" value="1"/>
</dbReference>
<dbReference type="FunFam" id="1.10.10.10:FF:000186">
    <property type="entry name" value="AsnC family transcriptional regulator"/>
    <property type="match status" value="1"/>
</dbReference>
<dbReference type="PRINTS" id="PR00033">
    <property type="entry name" value="HTHASNC"/>
</dbReference>
<dbReference type="InterPro" id="IPR011008">
    <property type="entry name" value="Dimeric_a/b-barrel"/>
</dbReference>
<evidence type="ECO:0000256" key="2">
    <source>
        <dbReference type="ARBA" id="ARBA00023125"/>
    </source>
</evidence>
<dbReference type="InterPro" id="IPR036388">
    <property type="entry name" value="WH-like_DNA-bd_sf"/>
</dbReference>
<evidence type="ECO:0000313" key="6">
    <source>
        <dbReference type="Proteomes" id="UP000620139"/>
    </source>
</evidence>
<dbReference type="Proteomes" id="UP000620139">
    <property type="component" value="Unassembled WGS sequence"/>
</dbReference>
<reference evidence="5" key="1">
    <citation type="submission" date="2020-12" db="EMBL/GenBank/DDBJ databases">
        <title>The genome sequence of Inhella sp. 4Y17.</title>
        <authorList>
            <person name="Liu Y."/>
        </authorList>
    </citation>
    <scope>NUCLEOTIDE SEQUENCE</scope>
    <source>
        <strain evidence="5">4Y10</strain>
    </source>
</reference>
<accession>A0A931IY45</accession>
<dbReference type="InterPro" id="IPR011991">
    <property type="entry name" value="ArsR-like_HTH"/>
</dbReference>
<dbReference type="Gene3D" id="1.10.10.10">
    <property type="entry name" value="Winged helix-like DNA-binding domain superfamily/Winged helix DNA-binding domain"/>
    <property type="match status" value="1"/>
</dbReference>
<dbReference type="InterPro" id="IPR019885">
    <property type="entry name" value="Tscrpt_reg_HTH_AsnC-type_CS"/>
</dbReference>
<dbReference type="EMBL" id="JAEDAL010000012">
    <property type="protein sequence ID" value="MBH9554304.1"/>
    <property type="molecule type" value="Genomic_DNA"/>
</dbReference>
<dbReference type="PROSITE" id="PS00519">
    <property type="entry name" value="HTH_ASNC_1"/>
    <property type="match status" value="1"/>
</dbReference>
<organism evidence="5 6">
    <name type="scientific">Inhella gelatinilytica</name>
    <dbReference type="NCBI Taxonomy" id="2795030"/>
    <lineage>
        <taxon>Bacteria</taxon>
        <taxon>Pseudomonadati</taxon>
        <taxon>Pseudomonadota</taxon>
        <taxon>Betaproteobacteria</taxon>
        <taxon>Burkholderiales</taxon>
        <taxon>Sphaerotilaceae</taxon>
        <taxon>Inhella</taxon>
    </lineage>
</organism>
<evidence type="ECO:0000259" key="4">
    <source>
        <dbReference type="PROSITE" id="PS50956"/>
    </source>
</evidence>
<dbReference type="PANTHER" id="PTHR30154:SF34">
    <property type="entry name" value="TRANSCRIPTIONAL REGULATOR AZLB"/>
    <property type="match status" value="1"/>
</dbReference>
<keyword evidence="2" id="KW-0238">DNA-binding</keyword>
<evidence type="ECO:0000256" key="1">
    <source>
        <dbReference type="ARBA" id="ARBA00023015"/>
    </source>
</evidence>